<sequence length="60" mass="7051">MTASRPRLHLLHPNFEDEQAFRPSQERAKLEAELREMTRDLAPKLLRVALEQIRVLKTLS</sequence>
<comment type="caution">
    <text evidence="1">The sequence shown here is derived from an EMBL/GenBank/DDBJ whole genome shotgun (WGS) entry which is preliminary data.</text>
</comment>
<evidence type="ECO:0000313" key="1">
    <source>
        <dbReference type="EMBL" id="CAH2395166.1"/>
    </source>
</evidence>
<keyword evidence="2" id="KW-1185">Reference proteome</keyword>
<protein>
    <submittedName>
        <fullName evidence="1">Uncharacterized protein</fullName>
    </submittedName>
</protein>
<organism evidence="1 2">
    <name type="scientific">Mesorhizobium escarrei</name>
    <dbReference type="NCBI Taxonomy" id="666018"/>
    <lineage>
        <taxon>Bacteria</taxon>
        <taxon>Pseudomonadati</taxon>
        <taxon>Pseudomonadota</taxon>
        <taxon>Alphaproteobacteria</taxon>
        <taxon>Hyphomicrobiales</taxon>
        <taxon>Phyllobacteriaceae</taxon>
        <taxon>Mesorhizobium</taxon>
    </lineage>
</organism>
<accession>A0ABM9DF34</accession>
<reference evidence="1 2" key="1">
    <citation type="submission" date="2022-03" db="EMBL/GenBank/DDBJ databases">
        <authorList>
            <person name="Brunel B."/>
        </authorList>
    </citation>
    <scope>NUCLEOTIDE SEQUENCE [LARGE SCALE GENOMIC DNA]</scope>
    <source>
        <strain evidence="1">STM5069sample</strain>
    </source>
</reference>
<evidence type="ECO:0000313" key="2">
    <source>
        <dbReference type="Proteomes" id="UP001153050"/>
    </source>
</evidence>
<dbReference type="EMBL" id="CAKXZT010000002">
    <property type="protein sequence ID" value="CAH2395166.1"/>
    <property type="molecule type" value="Genomic_DNA"/>
</dbReference>
<name>A0ABM9DF34_9HYPH</name>
<dbReference type="Proteomes" id="UP001153050">
    <property type="component" value="Unassembled WGS sequence"/>
</dbReference>
<gene>
    <name evidence="1" type="ORF">MES5069_100029</name>
</gene>
<proteinExistence type="predicted"/>